<reference evidence="20 21" key="1">
    <citation type="submission" date="2018-04" db="EMBL/GenBank/DDBJ databases">
        <title>Genomic Encyclopedia of Archaeal and Bacterial Type Strains, Phase II (KMG-II): from individual species to whole genera.</title>
        <authorList>
            <person name="Goeker M."/>
        </authorList>
    </citation>
    <scope>NUCLEOTIDE SEQUENCE [LARGE SCALE GENOMIC DNA]</scope>
    <source>
        <strain evidence="20 21">DSM 25521</strain>
    </source>
</reference>
<dbReference type="SUPFAM" id="SSF52540">
    <property type="entry name" value="P-loop containing nucleoside triphosphate hydrolases"/>
    <property type="match status" value="1"/>
</dbReference>
<dbReference type="RefSeq" id="WP_108178566.1">
    <property type="nucleotide sequence ID" value="NZ_PZZL01000007.1"/>
</dbReference>
<dbReference type="InterPro" id="IPR023366">
    <property type="entry name" value="ATP_synth_asu-like_sf"/>
</dbReference>
<comment type="similarity">
    <text evidence="3 16">Belongs to the ATPase alpha/beta chains family.</text>
</comment>
<dbReference type="FunFam" id="1.20.150.20:FF:000001">
    <property type="entry name" value="ATP synthase subunit alpha"/>
    <property type="match status" value="1"/>
</dbReference>
<dbReference type="SUPFAM" id="SSF47917">
    <property type="entry name" value="C-terminal domain of alpha and beta subunits of F1 ATP synthase"/>
    <property type="match status" value="1"/>
</dbReference>
<accession>A0A2T4Z0D7</accession>
<comment type="subcellular location">
    <subcellularLocation>
        <location evidence="16">Cell membrane</location>
        <topology evidence="16">Peripheral membrane protein</topology>
    </subcellularLocation>
    <subcellularLocation>
        <location evidence="2">Membrane</location>
    </subcellularLocation>
</comment>
<dbReference type="HAMAP" id="MF_01346">
    <property type="entry name" value="ATP_synth_alpha_bact"/>
    <property type="match status" value="1"/>
</dbReference>
<dbReference type="InterPro" id="IPR033732">
    <property type="entry name" value="ATP_synth_F1_a_nt-bd_dom"/>
</dbReference>
<dbReference type="Pfam" id="PF00006">
    <property type="entry name" value="ATP-synt_ab"/>
    <property type="match status" value="1"/>
</dbReference>
<evidence type="ECO:0000256" key="4">
    <source>
        <dbReference type="ARBA" id="ARBA00022448"/>
    </source>
</evidence>
<evidence type="ECO:0000256" key="6">
    <source>
        <dbReference type="ARBA" id="ARBA00022519"/>
    </source>
</evidence>
<name>A0A2T4Z0D7_9HYPH</name>
<dbReference type="CDD" id="cd01132">
    <property type="entry name" value="F1-ATPase_alpha_CD"/>
    <property type="match status" value="1"/>
</dbReference>
<dbReference type="InterPro" id="IPR000793">
    <property type="entry name" value="ATP_synth_asu_C"/>
</dbReference>
<dbReference type="EC" id="7.1.2.2" evidence="16"/>
<keyword evidence="11 16" id="KW-0406">Ion transport</keyword>
<dbReference type="Gene3D" id="1.20.150.20">
    <property type="entry name" value="ATP synthase alpha/beta chain, C-terminal domain"/>
    <property type="match status" value="1"/>
</dbReference>
<evidence type="ECO:0000256" key="9">
    <source>
        <dbReference type="ARBA" id="ARBA00022840"/>
    </source>
</evidence>
<evidence type="ECO:0000256" key="8">
    <source>
        <dbReference type="ARBA" id="ARBA00022781"/>
    </source>
</evidence>
<dbReference type="CDD" id="cd18113">
    <property type="entry name" value="ATP-synt_F1_alpha_C"/>
    <property type="match status" value="1"/>
</dbReference>
<dbReference type="SUPFAM" id="SSF50615">
    <property type="entry name" value="N-terminal domain of alpha and beta subunits of F1 ATP synthase"/>
    <property type="match status" value="1"/>
</dbReference>
<evidence type="ECO:0000256" key="16">
    <source>
        <dbReference type="HAMAP-Rule" id="MF_01346"/>
    </source>
</evidence>
<evidence type="ECO:0000256" key="1">
    <source>
        <dbReference type="ARBA" id="ARBA00003784"/>
    </source>
</evidence>
<dbReference type="GO" id="GO:0045259">
    <property type="term" value="C:proton-transporting ATP synthase complex"/>
    <property type="evidence" value="ECO:0007669"/>
    <property type="project" value="UniProtKB-KW"/>
</dbReference>
<comment type="function">
    <text evidence="1 16">Produces ATP from ADP in the presence of a proton gradient across the membrane. The alpha chain is a regulatory subunit.</text>
</comment>
<evidence type="ECO:0000256" key="3">
    <source>
        <dbReference type="ARBA" id="ARBA00008936"/>
    </source>
</evidence>
<keyword evidence="5 16" id="KW-1003">Cell membrane</keyword>
<dbReference type="Gene3D" id="2.40.30.20">
    <property type="match status" value="1"/>
</dbReference>
<evidence type="ECO:0000313" key="21">
    <source>
        <dbReference type="Proteomes" id="UP000241808"/>
    </source>
</evidence>
<evidence type="ECO:0000256" key="7">
    <source>
        <dbReference type="ARBA" id="ARBA00022741"/>
    </source>
</evidence>
<evidence type="ECO:0000256" key="11">
    <source>
        <dbReference type="ARBA" id="ARBA00023065"/>
    </source>
</evidence>
<dbReference type="OrthoDB" id="9803053at2"/>
<dbReference type="AlphaFoldDB" id="A0A2T4Z0D7"/>
<feature type="domain" description="ATPase F1/V1/A1 complex alpha/beta subunit nucleotide-binding" evidence="17">
    <location>
        <begin position="149"/>
        <end position="373"/>
    </location>
</feature>
<keyword evidence="12 16" id="KW-0472">Membrane</keyword>
<dbReference type="InterPro" id="IPR027417">
    <property type="entry name" value="P-loop_NTPase"/>
</dbReference>
<dbReference type="InterPro" id="IPR004100">
    <property type="entry name" value="ATPase_F1/V1/A1_a/bsu_N"/>
</dbReference>
<evidence type="ECO:0000256" key="2">
    <source>
        <dbReference type="ARBA" id="ARBA00004370"/>
    </source>
</evidence>
<dbReference type="InterPro" id="IPR005294">
    <property type="entry name" value="ATP_synth_F1_asu"/>
</dbReference>
<dbReference type="PROSITE" id="PS00152">
    <property type="entry name" value="ATPASE_ALPHA_BETA"/>
    <property type="match status" value="1"/>
</dbReference>
<evidence type="ECO:0000313" key="20">
    <source>
        <dbReference type="EMBL" id="PTM52931.1"/>
    </source>
</evidence>
<keyword evidence="7 16" id="KW-0547">Nucleotide-binding</keyword>
<dbReference type="Gene3D" id="3.40.50.300">
    <property type="entry name" value="P-loop containing nucleotide triphosphate hydrolases"/>
    <property type="match status" value="1"/>
</dbReference>
<dbReference type="PANTHER" id="PTHR48082:SF2">
    <property type="entry name" value="ATP SYNTHASE SUBUNIT ALPHA, MITOCHONDRIAL"/>
    <property type="match status" value="1"/>
</dbReference>
<feature type="site" description="Required for activity" evidence="16">
    <location>
        <position position="371"/>
    </location>
</feature>
<dbReference type="FunFam" id="3.40.50.300:FF:002432">
    <property type="entry name" value="ATP synthase subunit alpha, mitochondrial"/>
    <property type="match status" value="1"/>
</dbReference>
<keyword evidence="6" id="KW-0997">Cell inner membrane</keyword>
<dbReference type="NCBIfam" id="NF009884">
    <property type="entry name" value="PRK13343.1"/>
    <property type="match status" value="1"/>
</dbReference>
<organism evidence="20 21">
    <name type="scientific">Phreatobacter oligotrophus</name>
    <dbReference type="NCBI Taxonomy" id="1122261"/>
    <lineage>
        <taxon>Bacteria</taxon>
        <taxon>Pseudomonadati</taxon>
        <taxon>Pseudomonadota</taxon>
        <taxon>Alphaproteobacteria</taxon>
        <taxon>Hyphomicrobiales</taxon>
        <taxon>Phreatobacteraceae</taxon>
        <taxon>Phreatobacter</taxon>
    </lineage>
</organism>
<keyword evidence="10 16" id="KW-1278">Translocase</keyword>
<keyword evidence="9 16" id="KW-0067">ATP-binding</keyword>
<evidence type="ECO:0000256" key="15">
    <source>
        <dbReference type="ARBA" id="ARBA00026013"/>
    </source>
</evidence>
<evidence type="ECO:0000256" key="5">
    <source>
        <dbReference type="ARBA" id="ARBA00022475"/>
    </source>
</evidence>
<dbReference type="FunFam" id="2.40.30.20:FF:000001">
    <property type="entry name" value="ATP synthase subunit alpha"/>
    <property type="match status" value="1"/>
</dbReference>
<comment type="subunit">
    <text evidence="15">F-type ATPases have 2 components, CF(1) - the catalytic core - and CF(0) - the membrane proton channel. CF(1) has five subunits: alpha(3), beta(3), gamma(1), delta(1), epsilon(1). CF(0) has four main subunits: a(1), b(1), b'(1) and c(9-12).</text>
</comment>
<dbReference type="InterPro" id="IPR000194">
    <property type="entry name" value="ATPase_F1/V1/A1_a/bsu_nucl-bd"/>
</dbReference>
<feature type="domain" description="ATPase F1/V1/A1 complex alpha/beta subunit N-terminal" evidence="19">
    <location>
        <begin position="25"/>
        <end position="92"/>
    </location>
</feature>
<keyword evidence="14 16" id="KW-0066">ATP synthesis</keyword>
<dbReference type="InterPro" id="IPR020003">
    <property type="entry name" value="ATPase_a/bsu_AS"/>
</dbReference>
<comment type="caution">
    <text evidence="20">The sequence shown here is derived from an EMBL/GenBank/DDBJ whole genome shotgun (WGS) entry which is preliminary data.</text>
</comment>
<evidence type="ECO:0000259" key="17">
    <source>
        <dbReference type="Pfam" id="PF00006"/>
    </source>
</evidence>
<evidence type="ECO:0000256" key="13">
    <source>
        <dbReference type="ARBA" id="ARBA00023196"/>
    </source>
</evidence>
<evidence type="ECO:0000256" key="12">
    <source>
        <dbReference type="ARBA" id="ARBA00023136"/>
    </source>
</evidence>
<dbReference type="NCBIfam" id="TIGR00962">
    <property type="entry name" value="atpA"/>
    <property type="match status" value="1"/>
</dbReference>
<sequence length="509" mass="54755">MDIRAAEISAILKEQIKNFGQEAEVSEVGQVLSVGDGIARVYGLDNVQAGEMVEFDNGIRGMALNLETDNVGIVIFGADRDIKEGDTVKRTGAIVDVPVGKGLLGRVVDALGNPIDGKGPIESTERRRVDVKAPGIIPRKSVHEPMATGLKSIDALIPIGRGQRELIIGDRQTGKTAIALDTILNQKPLNVAGADEHQKLYCVYVAVGQKRSTVAQFVKALEENGALEYSIVVAATASDAAPMQFLAPFAGCAMGEFFRDNGMHAVIIYDDLSKQAVAYRQMSLLLRRPPGREAYPGDVFYLHSRLLERAAKMGDDAGKGSLTALPVIETQANDVSAYIPTNVISITDGQIFLETDLFFQGIRPAVNVGLSVSRVGSSAQTKAMKKVAGKIKGELAQYREMAAFAQFGSDLDATTQRLLNRGARLTELLKQNQYSPLKMEEQVAVIWAGTNGYLDKLPLNRVKAFEEGLLGKLRSEGTILEAIRSSKDLSDDTAGKLKAAVESFAASFG</sequence>
<evidence type="ECO:0000259" key="18">
    <source>
        <dbReference type="Pfam" id="PF00306"/>
    </source>
</evidence>
<dbReference type="InterPro" id="IPR038376">
    <property type="entry name" value="ATP_synth_asu_C_sf"/>
</dbReference>
<evidence type="ECO:0000259" key="19">
    <source>
        <dbReference type="Pfam" id="PF02874"/>
    </source>
</evidence>
<keyword evidence="13 16" id="KW-0139">CF(1)</keyword>
<dbReference type="GO" id="GO:0005886">
    <property type="term" value="C:plasma membrane"/>
    <property type="evidence" value="ECO:0007669"/>
    <property type="project" value="UniProtKB-SubCell"/>
</dbReference>
<proteinExistence type="inferred from homology"/>
<dbReference type="EMBL" id="PZZL01000007">
    <property type="protein sequence ID" value="PTM52931.1"/>
    <property type="molecule type" value="Genomic_DNA"/>
</dbReference>
<evidence type="ECO:0000256" key="14">
    <source>
        <dbReference type="ARBA" id="ARBA00023310"/>
    </source>
</evidence>
<dbReference type="CDD" id="cd18116">
    <property type="entry name" value="ATP-synt_F1_alpha_N"/>
    <property type="match status" value="1"/>
</dbReference>
<dbReference type="GO" id="GO:0005524">
    <property type="term" value="F:ATP binding"/>
    <property type="evidence" value="ECO:0007669"/>
    <property type="project" value="UniProtKB-UniRule"/>
</dbReference>
<dbReference type="InterPro" id="IPR036121">
    <property type="entry name" value="ATPase_F1/V1/A1_a/bsu_N_sf"/>
</dbReference>
<feature type="domain" description="ATP synthase alpha subunit C-terminal" evidence="18">
    <location>
        <begin position="380"/>
        <end position="504"/>
    </location>
</feature>
<keyword evidence="4 16" id="KW-0813">Transport</keyword>
<dbReference type="Pfam" id="PF02874">
    <property type="entry name" value="ATP-synt_ab_N"/>
    <property type="match status" value="1"/>
</dbReference>
<keyword evidence="8 16" id="KW-0375">Hydrogen ion transport</keyword>
<evidence type="ECO:0000256" key="10">
    <source>
        <dbReference type="ARBA" id="ARBA00022967"/>
    </source>
</evidence>
<gene>
    <name evidence="16" type="primary">atpA</name>
    <name evidence="20" type="ORF">C8P69_107209</name>
</gene>
<dbReference type="GO" id="GO:0046933">
    <property type="term" value="F:proton-transporting ATP synthase activity, rotational mechanism"/>
    <property type="evidence" value="ECO:0007669"/>
    <property type="project" value="UniProtKB-UniRule"/>
</dbReference>
<dbReference type="Pfam" id="PF00306">
    <property type="entry name" value="ATP-synt_ab_C"/>
    <property type="match status" value="1"/>
</dbReference>
<feature type="binding site" evidence="16">
    <location>
        <begin position="169"/>
        <end position="176"/>
    </location>
    <ligand>
        <name>ATP</name>
        <dbReference type="ChEBI" id="CHEBI:30616"/>
    </ligand>
</feature>
<dbReference type="GO" id="GO:0043531">
    <property type="term" value="F:ADP binding"/>
    <property type="evidence" value="ECO:0007669"/>
    <property type="project" value="TreeGrafter"/>
</dbReference>
<comment type="catalytic activity">
    <reaction evidence="16">
        <text>ATP + H2O + 4 H(+)(in) = ADP + phosphate + 5 H(+)(out)</text>
        <dbReference type="Rhea" id="RHEA:57720"/>
        <dbReference type="ChEBI" id="CHEBI:15377"/>
        <dbReference type="ChEBI" id="CHEBI:15378"/>
        <dbReference type="ChEBI" id="CHEBI:30616"/>
        <dbReference type="ChEBI" id="CHEBI:43474"/>
        <dbReference type="ChEBI" id="CHEBI:456216"/>
        <dbReference type="EC" id="7.1.2.2"/>
    </reaction>
</comment>
<dbReference type="Proteomes" id="UP000241808">
    <property type="component" value="Unassembled WGS sequence"/>
</dbReference>
<protein>
    <recommendedName>
        <fullName evidence="16">ATP synthase subunit alpha</fullName>
        <ecNumber evidence="16">7.1.2.2</ecNumber>
    </recommendedName>
    <alternativeName>
        <fullName evidence="16">ATP synthase F1 sector subunit alpha</fullName>
    </alternativeName>
    <alternativeName>
        <fullName evidence="16">F-ATPase subunit alpha</fullName>
    </alternativeName>
</protein>
<dbReference type="PANTHER" id="PTHR48082">
    <property type="entry name" value="ATP SYNTHASE SUBUNIT ALPHA, MITOCHONDRIAL"/>
    <property type="match status" value="1"/>
</dbReference>
<keyword evidence="21" id="KW-1185">Reference proteome</keyword>
<dbReference type="PIRSF" id="PIRSF039088">
    <property type="entry name" value="F_ATPase_subunit_alpha"/>
    <property type="match status" value="1"/>
</dbReference>